<dbReference type="InterPro" id="IPR040676">
    <property type="entry name" value="DUF5641"/>
</dbReference>
<organism evidence="2">
    <name type="scientific">Papilio xuthus</name>
    <name type="common">Asian swallowtail butterfly</name>
    <dbReference type="NCBI Taxonomy" id="66420"/>
    <lineage>
        <taxon>Eukaryota</taxon>
        <taxon>Metazoa</taxon>
        <taxon>Ecdysozoa</taxon>
        <taxon>Arthropoda</taxon>
        <taxon>Hexapoda</taxon>
        <taxon>Insecta</taxon>
        <taxon>Pterygota</taxon>
        <taxon>Neoptera</taxon>
        <taxon>Endopterygota</taxon>
        <taxon>Lepidoptera</taxon>
        <taxon>Glossata</taxon>
        <taxon>Ditrysia</taxon>
        <taxon>Papilionoidea</taxon>
        <taxon>Papilionidae</taxon>
        <taxon>Papilioninae</taxon>
        <taxon>Papilio</taxon>
    </lineage>
</organism>
<proteinExistence type="predicted"/>
<dbReference type="Gene3D" id="3.30.420.10">
    <property type="entry name" value="Ribonuclease H-like superfamily/Ribonuclease H"/>
    <property type="match status" value="1"/>
</dbReference>
<dbReference type="RefSeq" id="XP_013174897.1">
    <property type="nucleotide sequence ID" value="XM_013319443.1"/>
</dbReference>
<dbReference type="SUPFAM" id="SSF53098">
    <property type="entry name" value="Ribonuclease H-like"/>
    <property type="match status" value="1"/>
</dbReference>
<dbReference type="GO" id="GO:0003676">
    <property type="term" value="F:nucleic acid binding"/>
    <property type="evidence" value="ECO:0007669"/>
    <property type="project" value="InterPro"/>
</dbReference>
<feature type="domain" description="Integrase catalytic" evidence="1">
    <location>
        <begin position="45"/>
        <end position="172"/>
    </location>
</feature>
<dbReference type="Pfam" id="PF18701">
    <property type="entry name" value="DUF5641"/>
    <property type="match status" value="1"/>
</dbReference>
<protein>
    <submittedName>
        <fullName evidence="2">Uncharacterized protein LOC106123211</fullName>
    </submittedName>
</protein>
<dbReference type="KEGG" id="pxu:106123211"/>
<dbReference type="Proteomes" id="UP000694872">
    <property type="component" value="Unplaced"/>
</dbReference>
<accession>A0AAJ6ZL73</accession>
<gene>
    <name evidence="2" type="primary">LOC106123211</name>
</gene>
<dbReference type="InterPro" id="IPR001584">
    <property type="entry name" value="Integrase_cat-core"/>
</dbReference>
<sequence>MGQLPISRTNLEFPFLHCSVDYAGPILIADRKGRGYLSKEGYMSALNRFVARRGKPQSILSDNATNFVGVSNELEQFLQTSNLPSEVAQQGIKFSFAPPYSPHFNGIAEAAVRSTKYHLRRLMQMTHFTYEELTTCLTQIEAVLNSRPLTPLSSDPTDLSALTPSHFLIGRSLLSVPYPQVTNMKVEQLQRYERINYMKQHFWKRFSKEYVSLLQTKTKWFHSTGNLSVGTLVLLKEAGQPPLLWPLGRVTKIYPGVDGDSRVAELKMKGRTVLRSYKNISMGPSLCFFEQRCSTRGGCSRLRCGQHHYRCEPTCGGTKRHFELPLSTADAYAQRSICLFATLYLSLIKPLQPNTCVWPKQEALEWLPLRTRRRGRPKQTWRRSIAAEMKAIGLTWPETKRRFQDRANWRRTVDALCPTAGT</sequence>
<name>A0AAJ6ZL73_PAPXU</name>
<dbReference type="PANTHER" id="PTHR47331">
    <property type="entry name" value="PHD-TYPE DOMAIN-CONTAINING PROTEIN"/>
    <property type="match status" value="1"/>
</dbReference>
<dbReference type="InterPro" id="IPR012337">
    <property type="entry name" value="RNaseH-like_sf"/>
</dbReference>
<evidence type="ECO:0000313" key="2">
    <source>
        <dbReference type="RefSeq" id="XP_013174897.1"/>
    </source>
</evidence>
<reference evidence="2" key="1">
    <citation type="submission" date="2025-08" db="UniProtKB">
        <authorList>
            <consortium name="RefSeq"/>
        </authorList>
    </citation>
    <scope>IDENTIFICATION</scope>
</reference>
<evidence type="ECO:0000259" key="1">
    <source>
        <dbReference type="PROSITE" id="PS50994"/>
    </source>
</evidence>
<dbReference type="GO" id="GO:0015074">
    <property type="term" value="P:DNA integration"/>
    <property type="evidence" value="ECO:0007669"/>
    <property type="project" value="InterPro"/>
</dbReference>
<dbReference type="InterPro" id="IPR036397">
    <property type="entry name" value="RNaseH_sf"/>
</dbReference>
<dbReference type="AlphaFoldDB" id="A0AAJ6ZL73"/>
<dbReference type="PROSITE" id="PS50994">
    <property type="entry name" value="INTEGRASE"/>
    <property type="match status" value="1"/>
</dbReference>
<dbReference type="GeneID" id="106123211"/>
<dbReference type="PANTHER" id="PTHR47331:SF1">
    <property type="entry name" value="GAG-LIKE PROTEIN"/>
    <property type="match status" value="1"/>
</dbReference>